<dbReference type="SUPFAM" id="SSF51735">
    <property type="entry name" value="NAD(P)-binding Rossmann-fold domains"/>
    <property type="match status" value="1"/>
</dbReference>
<dbReference type="InterPro" id="IPR036291">
    <property type="entry name" value="NAD(P)-bd_dom_sf"/>
</dbReference>
<dbReference type="SUPFAM" id="SSF50129">
    <property type="entry name" value="GroES-like"/>
    <property type="match status" value="1"/>
</dbReference>
<gene>
    <name evidence="2" type="ORF">GCM10012286_01820</name>
</gene>
<dbReference type="InterPro" id="IPR020843">
    <property type="entry name" value="ER"/>
</dbReference>
<dbReference type="InterPro" id="IPR013149">
    <property type="entry name" value="ADH-like_C"/>
</dbReference>
<dbReference type="Gene3D" id="3.90.180.10">
    <property type="entry name" value="Medium-chain alcohol dehydrogenases, catalytic domain"/>
    <property type="match status" value="1"/>
</dbReference>
<evidence type="ECO:0000259" key="1">
    <source>
        <dbReference type="SMART" id="SM00829"/>
    </source>
</evidence>
<dbReference type="EMBL" id="BMNG01000001">
    <property type="protein sequence ID" value="GGO33784.1"/>
    <property type="molecule type" value="Genomic_DNA"/>
</dbReference>
<dbReference type="InterPro" id="IPR013154">
    <property type="entry name" value="ADH-like_N"/>
</dbReference>
<accession>A0ABQ2LHX9</accession>
<dbReference type="PANTHER" id="PTHR45033:SF3">
    <property type="entry name" value="DEHYDROGENASE, PUTATIVE (AFU_ORTHOLOGUE AFUA_2G13270)-RELATED"/>
    <property type="match status" value="1"/>
</dbReference>
<keyword evidence="3" id="KW-1185">Reference proteome</keyword>
<sequence>MAGAGLGAVWVTPVWRSGGPGARHIVGAMFAAYAARIDPDQPLAGLELGDRPAPESRPGWSTVNVKAASLNHHDLWSLRGVGLDEDKLPMILGCDAAGVDEDGNEVVLHSVIGQSGHGVGPRERRSILTEKYQGTFAEQVAVPTWNILPKPRELSFAEAACLPTAWLTAYRMLFTNAGVRPGDSVLVQGAGGGVATAAIVLGKAAGLKVFATSRDEAKRKRALELGAVEALPSGARLPQRVDAVIETVGAATWSHSIKSLRPGGTLVISGATSGDRPSHAELTRVYFLELKIVGSTMGSKDELEDLLSFCATTGVRPVIDEVLPLERAREGFERLEAGDQFGKIVLTV</sequence>
<dbReference type="Pfam" id="PF08240">
    <property type="entry name" value="ADH_N"/>
    <property type="match status" value="1"/>
</dbReference>
<feature type="domain" description="Enoyl reductase (ER)" evidence="1">
    <location>
        <begin position="41"/>
        <end position="346"/>
    </location>
</feature>
<name>A0ABQ2LHX9_9ACTN</name>
<dbReference type="Proteomes" id="UP000656881">
    <property type="component" value="Unassembled WGS sequence"/>
</dbReference>
<evidence type="ECO:0000313" key="3">
    <source>
        <dbReference type="Proteomes" id="UP000656881"/>
    </source>
</evidence>
<dbReference type="Pfam" id="PF00107">
    <property type="entry name" value="ADH_zinc_N"/>
    <property type="match status" value="1"/>
</dbReference>
<dbReference type="InterPro" id="IPR052711">
    <property type="entry name" value="Zinc_ADH-like"/>
</dbReference>
<reference evidence="3" key="1">
    <citation type="journal article" date="2019" name="Int. J. Syst. Evol. Microbiol.">
        <title>The Global Catalogue of Microorganisms (GCM) 10K type strain sequencing project: providing services to taxonomists for standard genome sequencing and annotation.</title>
        <authorList>
            <consortium name="The Broad Institute Genomics Platform"/>
            <consortium name="The Broad Institute Genome Sequencing Center for Infectious Disease"/>
            <person name="Wu L."/>
            <person name="Ma J."/>
        </authorList>
    </citation>
    <scope>NUCLEOTIDE SEQUENCE [LARGE SCALE GENOMIC DNA]</scope>
    <source>
        <strain evidence="3">CGMCC 4.7349</strain>
    </source>
</reference>
<comment type="caution">
    <text evidence="2">The sequence shown here is derived from an EMBL/GenBank/DDBJ whole genome shotgun (WGS) entry which is preliminary data.</text>
</comment>
<dbReference type="InterPro" id="IPR011032">
    <property type="entry name" value="GroES-like_sf"/>
</dbReference>
<protein>
    <submittedName>
        <fullName evidence="2">Zn-dependent oxidoreductase</fullName>
    </submittedName>
</protein>
<evidence type="ECO:0000313" key="2">
    <source>
        <dbReference type="EMBL" id="GGO33784.1"/>
    </source>
</evidence>
<dbReference type="PANTHER" id="PTHR45033">
    <property type="match status" value="1"/>
</dbReference>
<proteinExistence type="predicted"/>
<organism evidence="2 3">
    <name type="scientific">Streptomyces lasiicapitis</name>
    <dbReference type="NCBI Taxonomy" id="1923961"/>
    <lineage>
        <taxon>Bacteria</taxon>
        <taxon>Bacillati</taxon>
        <taxon>Actinomycetota</taxon>
        <taxon>Actinomycetes</taxon>
        <taxon>Kitasatosporales</taxon>
        <taxon>Streptomycetaceae</taxon>
        <taxon>Streptomyces</taxon>
    </lineage>
</organism>
<dbReference type="SMART" id="SM00829">
    <property type="entry name" value="PKS_ER"/>
    <property type="match status" value="1"/>
</dbReference>